<dbReference type="Proteomes" id="UP000094828">
    <property type="component" value="Unassembled WGS sequence"/>
</dbReference>
<evidence type="ECO:0000313" key="2">
    <source>
        <dbReference type="Proteomes" id="UP000094828"/>
    </source>
</evidence>
<accession>A0A1C3EBK8</accession>
<name>A0A1C3EBK8_9PLAN</name>
<evidence type="ECO:0000313" key="1">
    <source>
        <dbReference type="EMBL" id="ODA30574.1"/>
    </source>
</evidence>
<comment type="caution">
    <text evidence="1">The sequence shown here is derived from an EMBL/GenBank/DDBJ whole genome shotgun (WGS) entry which is preliminary data.</text>
</comment>
<dbReference type="OrthoDB" id="289091at2"/>
<organism evidence="1 2">
    <name type="scientific">Planctopirus hydrillae</name>
    <dbReference type="NCBI Taxonomy" id="1841610"/>
    <lineage>
        <taxon>Bacteria</taxon>
        <taxon>Pseudomonadati</taxon>
        <taxon>Planctomycetota</taxon>
        <taxon>Planctomycetia</taxon>
        <taxon>Planctomycetales</taxon>
        <taxon>Planctomycetaceae</taxon>
        <taxon>Planctopirus</taxon>
    </lineage>
</organism>
<protein>
    <submittedName>
        <fullName evidence="1">Uncharacterized protein</fullName>
    </submittedName>
</protein>
<sequence>MSFQRRKVLIRPDDILAQKWSIAVIDEGFTPFPKRLLRCLDRIFGESQGVNELRVILTLVDYRRPNLTRDPSLDYLAFVSGLSKDKFLQIMCNLREQNLIEFRGSDAAIHYDLTRFMEKVESLTNDDGTA</sequence>
<dbReference type="EMBL" id="LYDR01000108">
    <property type="protein sequence ID" value="ODA30574.1"/>
    <property type="molecule type" value="Genomic_DNA"/>
</dbReference>
<gene>
    <name evidence="1" type="ORF">A6X21_05980</name>
</gene>
<dbReference type="RefSeq" id="WP_068848415.1">
    <property type="nucleotide sequence ID" value="NZ_LYDR01000108.1"/>
</dbReference>
<reference evidence="1 2" key="1">
    <citation type="submission" date="2016-05" db="EMBL/GenBank/DDBJ databases">
        <title>Genomic and physiological characterization of Planctopirus sp. isolated from fresh water lake.</title>
        <authorList>
            <person name="Subhash Y."/>
            <person name="Ramana C."/>
        </authorList>
    </citation>
    <scope>NUCLEOTIDE SEQUENCE [LARGE SCALE GENOMIC DNA]</scope>
    <source>
        <strain evidence="1 2">JC280</strain>
    </source>
</reference>
<proteinExistence type="predicted"/>
<dbReference type="Gene3D" id="1.10.10.10">
    <property type="entry name" value="Winged helix-like DNA-binding domain superfamily/Winged helix DNA-binding domain"/>
    <property type="match status" value="1"/>
</dbReference>
<keyword evidence="2" id="KW-1185">Reference proteome</keyword>
<dbReference type="InterPro" id="IPR036388">
    <property type="entry name" value="WH-like_DNA-bd_sf"/>
</dbReference>
<dbReference type="AlphaFoldDB" id="A0A1C3EBK8"/>